<dbReference type="InterPro" id="IPR036884">
    <property type="entry name" value="2Fe-2S-bd_dom_sf"/>
</dbReference>
<dbReference type="InterPro" id="IPR012675">
    <property type="entry name" value="Beta-grasp_dom_sf"/>
</dbReference>
<gene>
    <name evidence="7" type="ORF">GOB87_14275</name>
</gene>
<dbReference type="InterPro" id="IPR036010">
    <property type="entry name" value="2Fe-2S_ferredoxin-like_sf"/>
</dbReference>
<accession>A0A967BAR0</accession>
<dbReference type="AlphaFoldDB" id="A0A967BAR0"/>
<dbReference type="CDD" id="cd00207">
    <property type="entry name" value="fer2"/>
    <property type="match status" value="1"/>
</dbReference>
<keyword evidence="5" id="KW-0411">Iron-sulfur</keyword>
<dbReference type="RefSeq" id="WP_166318301.1">
    <property type="nucleotide sequence ID" value="NZ_WOTH01000047.1"/>
</dbReference>
<dbReference type="InterPro" id="IPR006058">
    <property type="entry name" value="2Fe2S_fd_BS"/>
</dbReference>
<keyword evidence="4" id="KW-0408">Iron</keyword>
<dbReference type="InterPro" id="IPR002888">
    <property type="entry name" value="2Fe-2S-bd"/>
</dbReference>
<dbReference type="Pfam" id="PF01799">
    <property type="entry name" value="Fer2_2"/>
    <property type="match status" value="1"/>
</dbReference>
<evidence type="ECO:0000313" key="7">
    <source>
        <dbReference type="EMBL" id="NHO55096.1"/>
    </source>
</evidence>
<evidence type="ECO:0000256" key="1">
    <source>
        <dbReference type="ARBA" id="ARBA00022714"/>
    </source>
</evidence>
<dbReference type="Pfam" id="PF00111">
    <property type="entry name" value="Fer2"/>
    <property type="match status" value="1"/>
</dbReference>
<dbReference type="FunFam" id="3.10.20.30:FF:000020">
    <property type="entry name" value="Xanthine dehydrogenase iron-sulfur subunit"/>
    <property type="match status" value="1"/>
</dbReference>
<evidence type="ECO:0000256" key="3">
    <source>
        <dbReference type="ARBA" id="ARBA00023002"/>
    </source>
</evidence>
<dbReference type="PANTHER" id="PTHR44379:SF2">
    <property type="entry name" value="BLR6218 PROTEIN"/>
    <property type="match status" value="1"/>
</dbReference>
<feature type="domain" description="2Fe-2S ferredoxin-type" evidence="6">
    <location>
        <begin position="1"/>
        <end position="76"/>
    </location>
</feature>
<proteinExistence type="predicted"/>
<evidence type="ECO:0000259" key="6">
    <source>
        <dbReference type="PROSITE" id="PS51085"/>
    </source>
</evidence>
<dbReference type="PROSITE" id="PS51085">
    <property type="entry name" value="2FE2S_FER_2"/>
    <property type="match status" value="1"/>
</dbReference>
<dbReference type="Proteomes" id="UP000597459">
    <property type="component" value="Unassembled WGS sequence"/>
</dbReference>
<evidence type="ECO:0000256" key="5">
    <source>
        <dbReference type="ARBA" id="ARBA00023014"/>
    </source>
</evidence>
<sequence>MIKFKLNGRDVSLDVPEDTPLLWAIRDDLGLTGTKFGCGVGQCGACTVHVGGRATRSCITPVSAVEGADVVTIEGLDPNGEHVLQVAWRDIQVPQCGYCQSGQIMQAASLLKDYPDPTDEDIDGVMGGSLCRCMTYIRIRKAIKQAAAAMKSAENGGEHSHG</sequence>
<dbReference type="GO" id="GO:0046872">
    <property type="term" value="F:metal ion binding"/>
    <property type="evidence" value="ECO:0007669"/>
    <property type="project" value="UniProtKB-KW"/>
</dbReference>
<dbReference type="InterPro" id="IPR001041">
    <property type="entry name" value="2Fe-2S_ferredoxin-type"/>
</dbReference>
<keyword evidence="2" id="KW-0479">Metal-binding</keyword>
<dbReference type="EMBL" id="WOTH01000047">
    <property type="protein sequence ID" value="NHO55096.1"/>
    <property type="molecule type" value="Genomic_DNA"/>
</dbReference>
<evidence type="ECO:0000256" key="4">
    <source>
        <dbReference type="ARBA" id="ARBA00023004"/>
    </source>
</evidence>
<dbReference type="GO" id="GO:0051537">
    <property type="term" value="F:2 iron, 2 sulfur cluster binding"/>
    <property type="evidence" value="ECO:0007669"/>
    <property type="project" value="UniProtKB-KW"/>
</dbReference>
<comment type="caution">
    <text evidence="7">The sequence shown here is derived from an EMBL/GenBank/DDBJ whole genome shotgun (WGS) entry which is preliminary data.</text>
</comment>
<keyword evidence="1" id="KW-0001">2Fe-2S</keyword>
<keyword evidence="8" id="KW-1185">Reference proteome</keyword>
<evidence type="ECO:0000313" key="8">
    <source>
        <dbReference type="Proteomes" id="UP000597459"/>
    </source>
</evidence>
<dbReference type="GO" id="GO:0016491">
    <property type="term" value="F:oxidoreductase activity"/>
    <property type="evidence" value="ECO:0007669"/>
    <property type="project" value="UniProtKB-KW"/>
</dbReference>
<organism evidence="7 8">
    <name type="scientific">Acetobacter estunensis</name>
    <dbReference type="NCBI Taxonomy" id="104097"/>
    <lineage>
        <taxon>Bacteria</taxon>
        <taxon>Pseudomonadati</taxon>
        <taxon>Pseudomonadota</taxon>
        <taxon>Alphaproteobacteria</taxon>
        <taxon>Acetobacterales</taxon>
        <taxon>Acetobacteraceae</taxon>
        <taxon>Acetobacter</taxon>
    </lineage>
</organism>
<name>A0A967BAR0_9PROT</name>
<dbReference type="Gene3D" id="1.10.150.120">
    <property type="entry name" value="[2Fe-2S]-binding domain"/>
    <property type="match status" value="1"/>
</dbReference>
<dbReference type="InterPro" id="IPR051452">
    <property type="entry name" value="Diverse_Oxidoreductases"/>
</dbReference>
<dbReference type="SUPFAM" id="SSF54292">
    <property type="entry name" value="2Fe-2S ferredoxin-like"/>
    <property type="match status" value="1"/>
</dbReference>
<protein>
    <submittedName>
        <fullName evidence="7">2Fe-2S iron-sulfur cluster binding domain-containing protein</fullName>
    </submittedName>
</protein>
<dbReference type="SUPFAM" id="SSF47741">
    <property type="entry name" value="CO dehydrogenase ISP C-domain like"/>
    <property type="match status" value="1"/>
</dbReference>
<dbReference type="Gene3D" id="3.10.20.30">
    <property type="match status" value="1"/>
</dbReference>
<dbReference type="PANTHER" id="PTHR44379">
    <property type="entry name" value="OXIDOREDUCTASE WITH IRON-SULFUR SUBUNIT"/>
    <property type="match status" value="1"/>
</dbReference>
<dbReference type="PROSITE" id="PS00197">
    <property type="entry name" value="2FE2S_FER_1"/>
    <property type="match status" value="1"/>
</dbReference>
<evidence type="ECO:0000256" key="2">
    <source>
        <dbReference type="ARBA" id="ARBA00022723"/>
    </source>
</evidence>
<reference evidence="7" key="1">
    <citation type="submission" date="2019-11" db="EMBL/GenBank/DDBJ databases">
        <title>Description of new Acetobacter species.</title>
        <authorList>
            <person name="Cleenwerck I."/>
            <person name="Sombolestani A.S."/>
        </authorList>
    </citation>
    <scope>NUCLEOTIDE SEQUENCE</scope>
    <source>
        <strain evidence="7">LMG 1626</strain>
    </source>
</reference>
<keyword evidence="3" id="KW-0560">Oxidoreductase</keyword>